<keyword evidence="2" id="KW-0472">Membrane</keyword>
<evidence type="ECO:0000313" key="3">
    <source>
        <dbReference type="EMBL" id="UMM25428.1"/>
    </source>
</evidence>
<dbReference type="AlphaFoldDB" id="A0AAE9EJT4"/>
<dbReference type="Proteomes" id="UP000829354">
    <property type="component" value="Chromosome III"/>
</dbReference>
<feature type="transmembrane region" description="Helical" evidence="2">
    <location>
        <begin position="52"/>
        <end position="77"/>
    </location>
</feature>
<sequence length="117" mass="13165">MDGPPNRELTDEDIRRFTQTRREQVLRPNTEQNEANEQNGNEKWDPTGCKTFLAICISMAFVGLFIAFSLLFIVIFANGLPTSKNFDIPENANSNQGIIRHIWLRMVNGNSSHVGGA</sequence>
<feature type="compositionally biased region" description="Basic and acidic residues" evidence="1">
    <location>
        <begin position="8"/>
        <end position="25"/>
    </location>
</feature>
<evidence type="ECO:0000256" key="1">
    <source>
        <dbReference type="SAM" id="MobiDB-lite"/>
    </source>
</evidence>
<feature type="compositionally biased region" description="Low complexity" evidence="1">
    <location>
        <begin position="29"/>
        <end position="39"/>
    </location>
</feature>
<keyword evidence="2" id="KW-1133">Transmembrane helix</keyword>
<evidence type="ECO:0000313" key="4">
    <source>
        <dbReference type="Proteomes" id="UP000829354"/>
    </source>
</evidence>
<proteinExistence type="predicted"/>
<keyword evidence="2" id="KW-0812">Transmembrane</keyword>
<accession>A0AAE9EJT4</accession>
<protein>
    <submittedName>
        <fullName evidence="3">Uncharacterized protein</fullName>
    </submittedName>
</protein>
<gene>
    <name evidence="3" type="ORF">L5515_005260</name>
</gene>
<feature type="region of interest" description="Disordered" evidence="1">
    <location>
        <begin position="1"/>
        <end position="45"/>
    </location>
</feature>
<reference evidence="3 4" key="1">
    <citation type="submission" date="2022-04" db="EMBL/GenBank/DDBJ databases">
        <title>Chromosome-level reference genomes for two strains of Caenorhabditis briggsae: an improved platform for comparative genomics.</title>
        <authorList>
            <person name="Stevens L."/>
            <person name="Andersen E."/>
        </authorList>
    </citation>
    <scope>NUCLEOTIDE SEQUENCE [LARGE SCALE GENOMIC DNA]</scope>
    <source>
        <strain evidence="3">VX34</strain>
        <tissue evidence="3">Whole-organism</tissue>
    </source>
</reference>
<name>A0AAE9EJT4_CAEBR</name>
<organism evidence="3 4">
    <name type="scientific">Caenorhabditis briggsae</name>
    <dbReference type="NCBI Taxonomy" id="6238"/>
    <lineage>
        <taxon>Eukaryota</taxon>
        <taxon>Metazoa</taxon>
        <taxon>Ecdysozoa</taxon>
        <taxon>Nematoda</taxon>
        <taxon>Chromadorea</taxon>
        <taxon>Rhabditida</taxon>
        <taxon>Rhabditina</taxon>
        <taxon>Rhabditomorpha</taxon>
        <taxon>Rhabditoidea</taxon>
        <taxon>Rhabditidae</taxon>
        <taxon>Peloderinae</taxon>
        <taxon>Caenorhabditis</taxon>
    </lineage>
</organism>
<evidence type="ECO:0000256" key="2">
    <source>
        <dbReference type="SAM" id="Phobius"/>
    </source>
</evidence>
<dbReference type="EMBL" id="CP092622">
    <property type="protein sequence ID" value="UMM25428.1"/>
    <property type="molecule type" value="Genomic_DNA"/>
</dbReference>
<keyword evidence="4" id="KW-1185">Reference proteome</keyword>